<feature type="domain" description="Acyl-CoA dehydrogenase/oxidase C-terminal" evidence="7">
    <location>
        <begin position="225"/>
        <end position="374"/>
    </location>
</feature>
<evidence type="ECO:0000259" key="9">
    <source>
        <dbReference type="Pfam" id="PF02771"/>
    </source>
</evidence>
<evidence type="ECO:0000256" key="2">
    <source>
        <dbReference type="ARBA" id="ARBA00009347"/>
    </source>
</evidence>
<sequence length="386" mass="42781">MDFSLNDEQKMMIETVRRFIAEELQPLEDEVENQGFLDKAKAQAIHDKAKALGLYGMNMPAELGGGGLSNMDRILCEEQFGHTTDILIRRAFGNVYEPLLHCKGEQIERWLKPAVAGTRTCAITITESGAGSDAAGIKTNAKKNGQGWVLNGTKHFISDGEWSDFFLVSAKTGEKEISMFMVDKGLTGFTVGKDQKMMGLRGTPHLELFFDNVQLEDAALLGEVGQGFKLAMGALNVVRLAQVGARAVGKATHVCELMLNWANERKQFGSKIGDFQMVQQMLADSVIEINAARWMVYHAAWMLDQGLDAREQIAMVKVHAAETLGRVVDRAVQVFGGMGFCKELSIERYYRDARIYRIYDGTSEIHRGVIAKSAMKKGAVLFDVNR</sequence>
<keyword evidence="5" id="KW-0274">FAD</keyword>
<evidence type="ECO:0000256" key="5">
    <source>
        <dbReference type="ARBA" id="ARBA00022827"/>
    </source>
</evidence>
<dbReference type="SUPFAM" id="SSF56645">
    <property type="entry name" value="Acyl-CoA dehydrogenase NM domain-like"/>
    <property type="match status" value="1"/>
</dbReference>
<dbReference type="Pfam" id="PF02770">
    <property type="entry name" value="Acyl-CoA_dh_M"/>
    <property type="match status" value="1"/>
</dbReference>
<comment type="similarity">
    <text evidence="2">Belongs to the acyl-CoA dehydrogenase family.</text>
</comment>
<keyword evidence="6 10" id="KW-0560">Oxidoreductase</keyword>
<evidence type="ECO:0000256" key="4">
    <source>
        <dbReference type="ARBA" id="ARBA00022630"/>
    </source>
</evidence>
<name>A0ABT6X589_9BURK</name>
<dbReference type="GO" id="GO:0016491">
    <property type="term" value="F:oxidoreductase activity"/>
    <property type="evidence" value="ECO:0007669"/>
    <property type="project" value="UniProtKB-KW"/>
</dbReference>
<reference evidence="10" key="1">
    <citation type="submission" date="2023-05" db="EMBL/GenBank/DDBJ databases">
        <title>Limnohabitans sp. strain HM2-2 Genome sequencing and assembly.</title>
        <authorList>
            <person name="Jung Y."/>
        </authorList>
    </citation>
    <scope>NUCLEOTIDE SEQUENCE</scope>
    <source>
        <strain evidence="10">HM2-2</strain>
    </source>
</reference>
<evidence type="ECO:0000256" key="6">
    <source>
        <dbReference type="ARBA" id="ARBA00023002"/>
    </source>
</evidence>
<keyword evidence="11" id="KW-1185">Reference proteome</keyword>
<dbReference type="PANTHER" id="PTHR48083">
    <property type="entry name" value="MEDIUM-CHAIN SPECIFIC ACYL-COA DEHYDROGENASE, MITOCHONDRIAL-RELATED"/>
    <property type="match status" value="1"/>
</dbReference>
<dbReference type="PROSITE" id="PS00073">
    <property type="entry name" value="ACYL_COA_DH_2"/>
    <property type="match status" value="1"/>
</dbReference>
<dbReference type="InterPro" id="IPR036250">
    <property type="entry name" value="AcylCo_DH-like_C"/>
</dbReference>
<evidence type="ECO:0000256" key="1">
    <source>
        <dbReference type="ARBA" id="ARBA00001974"/>
    </source>
</evidence>
<accession>A0ABT6X589</accession>
<gene>
    <name evidence="10" type="ORF">QLQ16_05490</name>
</gene>
<dbReference type="Gene3D" id="1.10.540.10">
    <property type="entry name" value="Acyl-CoA dehydrogenase/oxidase, N-terminal domain"/>
    <property type="match status" value="1"/>
</dbReference>
<dbReference type="InterPro" id="IPR009100">
    <property type="entry name" value="AcylCoA_DH/oxidase_NM_dom_sf"/>
</dbReference>
<dbReference type="InterPro" id="IPR037069">
    <property type="entry name" value="AcylCoA_DH/ox_N_sf"/>
</dbReference>
<dbReference type="InterPro" id="IPR006091">
    <property type="entry name" value="Acyl-CoA_Oxase/DH_mid-dom"/>
</dbReference>
<protein>
    <recommendedName>
        <fullName evidence="3">Medium-chain specific acyl-CoA dehydrogenase, mitochondrial</fullName>
    </recommendedName>
</protein>
<dbReference type="EMBL" id="JASGBH010000003">
    <property type="protein sequence ID" value="MDI9233289.1"/>
    <property type="molecule type" value="Genomic_DNA"/>
</dbReference>
<dbReference type="InterPro" id="IPR013786">
    <property type="entry name" value="AcylCoA_DH/ox_N"/>
</dbReference>
<comment type="caution">
    <text evidence="10">The sequence shown here is derived from an EMBL/GenBank/DDBJ whole genome shotgun (WGS) entry which is preliminary data.</text>
</comment>
<evidence type="ECO:0000256" key="3">
    <source>
        <dbReference type="ARBA" id="ARBA00019125"/>
    </source>
</evidence>
<dbReference type="Pfam" id="PF02771">
    <property type="entry name" value="Acyl-CoA_dh_N"/>
    <property type="match status" value="1"/>
</dbReference>
<feature type="domain" description="Acyl-CoA dehydrogenase/oxidase N-terminal" evidence="9">
    <location>
        <begin position="6"/>
        <end position="117"/>
    </location>
</feature>
<dbReference type="InterPro" id="IPR050741">
    <property type="entry name" value="Acyl-CoA_dehydrogenase"/>
</dbReference>
<dbReference type="InterPro" id="IPR009075">
    <property type="entry name" value="AcylCo_DH/oxidase_C"/>
</dbReference>
<dbReference type="RefSeq" id="WP_283223687.1">
    <property type="nucleotide sequence ID" value="NZ_JASGBH010000003.1"/>
</dbReference>
<dbReference type="InterPro" id="IPR046373">
    <property type="entry name" value="Acyl-CoA_Oxase/DH_mid-dom_sf"/>
</dbReference>
<dbReference type="Gene3D" id="1.20.140.10">
    <property type="entry name" value="Butyryl-CoA Dehydrogenase, subunit A, domain 3"/>
    <property type="match status" value="1"/>
</dbReference>
<evidence type="ECO:0000313" key="10">
    <source>
        <dbReference type="EMBL" id="MDI9233289.1"/>
    </source>
</evidence>
<organism evidence="10 11">
    <name type="scientific">Limnohabitans lacus</name>
    <dbReference type="NCBI Taxonomy" id="3045173"/>
    <lineage>
        <taxon>Bacteria</taxon>
        <taxon>Pseudomonadati</taxon>
        <taxon>Pseudomonadota</taxon>
        <taxon>Betaproteobacteria</taxon>
        <taxon>Burkholderiales</taxon>
        <taxon>Comamonadaceae</taxon>
        <taxon>Limnohabitans</taxon>
    </lineage>
</organism>
<dbReference type="Proteomes" id="UP001431902">
    <property type="component" value="Unassembled WGS sequence"/>
</dbReference>
<evidence type="ECO:0000259" key="7">
    <source>
        <dbReference type="Pfam" id="PF00441"/>
    </source>
</evidence>
<dbReference type="InterPro" id="IPR006089">
    <property type="entry name" value="Acyl-CoA_DH_CS"/>
</dbReference>
<keyword evidence="4" id="KW-0285">Flavoprotein</keyword>
<comment type="cofactor">
    <cofactor evidence="1">
        <name>FAD</name>
        <dbReference type="ChEBI" id="CHEBI:57692"/>
    </cofactor>
</comment>
<dbReference type="Pfam" id="PF00441">
    <property type="entry name" value="Acyl-CoA_dh_1"/>
    <property type="match status" value="1"/>
</dbReference>
<dbReference type="Gene3D" id="2.40.110.10">
    <property type="entry name" value="Butyryl-CoA Dehydrogenase, subunit A, domain 2"/>
    <property type="match status" value="1"/>
</dbReference>
<evidence type="ECO:0000259" key="8">
    <source>
        <dbReference type="Pfam" id="PF02770"/>
    </source>
</evidence>
<feature type="domain" description="Acyl-CoA oxidase/dehydrogenase middle" evidence="8">
    <location>
        <begin position="122"/>
        <end position="213"/>
    </location>
</feature>
<dbReference type="SUPFAM" id="SSF47203">
    <property type="entry name" value="Acyl-CoA dehydrogenase C-terminal domain-like"/>
    <property type="match status" value="1"/>
</dbReference>
<dbReference type="PANTHER" id="PTHR48083:SF2">
    <property type="entry name" value="MEDIUM-CHAIN SPECIFIC ACYL-COA DEHYDROGENASE, MITOCHONDRIAL"/>
    <property type="match status" value="1"/>
</dbReference>
<proteinExistence type="inferred from homology"/>
<evidence type="ECO:0000313" key="11">
    <source>
        <dbReference type="Proteomes" id="UP001431902"/>
    </source>
</evidence>